<dbReference type="AlphaFoldDB" id="A0A1D7UWF6"/>
<protein>
    <submittedName>
        <fullName evidence="3">Heme-binding protein</fullName>
    </submittedName>
</protein>
<feature type="chain" id="PRO_5009100357" evidence="1">
    <location>
        <begin position="24"/>
        <end position="146"/>
    </location>
</feature>
<evidence type="ECO:0000313" key="3">
    <source>
        <dbReference type="EMBL" id="AOP33942.1"/>
    </source>
</evidence>
<organism evidence="3 4">
    <name type="scientific">Leptospira tipperaryensis</name>
    <dbReference type="NCBI Taxonomy" id="2564040"/>
    <lineage>
        <taxon>Bacteria</taxon>
        <taxon>Pseudomonadati</taxon>
        <taxon>Spirochaetota</taxon>
        <taxon>Spirochaetia</taxon>
        <taxon>Leptospirales</taxon>
        <taxon>Leptospiraceae</taxon>
        <taxon>Leptospira</taxon>
    </lineage>
</organism>
<feature type="domain" description="Haem-binding" evidence="2">
    <location>
        <begin position="10"/>
        <end position="139"/>
    </location>
</feature>
<reference evidence="3 4" key="1">
    <citation type="submission" date="2016-04" db="EMBL/GenBank/DDBJ databases">
        <title>Complete genome seqeunce of Leptospira alstonii serovar Room22.</title>
        <authorList>
            <person name="Nally J.E."/>
            <person name="Bayles D.O."/>
            <person name="Hurley D."/>
            <person name="Fanning S."/>
            <person name="McMahon B.J."/>
            <person name="Arent Z."/>
        </authorList>
    </citation>
    <scope>NUCLEOTIDE SEQUENCE [LARGE SCALE GENOMIC DNA]</scope>
    <source>
        <strain evidence="3 4">GWTS #1</strain>
    </source>
</reference>
<dbReference type="Pfam" id="PF14376">
    <property type="entry name" value="Haem_bd"/>
    <property type="match status" value="1"/>
</dbReference>
<name>A0A1D7UWF6_9LEPT</name>
<feature type="signal peptide" evidence="1">
    <location>
        <begin position="1"/>
        <end position="23"/>
    </location>
</feature>
<dbReference type="RefSeq" id="WP_069607173.1">
    <property type="nucleotide sequence ID" value="NZ_CP015217.1"/>
</dbReference>
<dbReference type="OrthoDB" id="196738at2"/>
<accession>A0A1D7UWF6</accession>
<dbReference type="EMBL" id="CP015217">
    <property type="protein sequence ID" value="AOP33942.1"/>
    <property type="molecule type" value="Genomic_DNA"/>
</dbReference>
<proteinExistence type="predicted"/>
<dbReference type="SMART" id="SM01235">
    <property type="entry name" value="Haem_bd"/>
    <property type="match status" value="1"/>
</dbReference>
<dbReference type="InterPro" id="IPR025992">
    <property type="entry name" value="Haem-bd"/>
</dbReference>
<evidence type="ECO:0000259" key="2">
    <source>
        <dbReference type="SMART" id="SM01235"/>
    </source>
</evidence>
<dbReference type="Proteomes" id="UP000094197">
    <property type="component" value="Chromosome 1"/>
</dbReference>
<evidence type="ECO:0000313" key="4">
    <source>
        <dbReference type="Proteomes" id="UP000094197"/>
    </source>
</evidence>
<keyword evidence="1" id="KW-0732">Signal</keyword>
<gene>
    <name evidence="3" type="ORF">A0128_08880</name>
</gene>
<evidence type="ECO:0000256" key="1">
    <source>
        <dbReference type="SAM" id="SignalP"/>
    </source>
</evidence>
<sequence length="146" mass="16988">MKKKILLVLLTALVLLQFLPLTAPSGTNQNEIQGKDEVKKILKRSCYDCHSDLTVWPWYTKVFPVNAYLYHHVEEGKAELNFSEWETLSKKDKAKKGDEILETLEEGEMPLSDYVLLHPNAKISKEELEVLKNWIQDLEEDFQKEP</sequence>
<keyword evidence="4" id="KW-1185">Reference proteome</keyword>
<dbReference type="KEGG" id="laj:A0128_08880"/>